<feature type="compositionally biased region" description="Basic and acidic residues" evidence="10">
    <location>
        <begin position="1331"/>
        <end position="1343"/>
    </location>
</feature>
<dbReference type="InterPro" id="IPR013783">
    <property type="entry name" value="Ig-like_fold"/>
</dbReference>
<feature type="compositionally biased region" description="Polar residues" evidence="10">
    <location>
        <begin position="311"/>
        <end position="338"/>
    </location>
</feature>
<evidence type="ECO:0000256" key="10">
    <source>
        <dbReference type="SAM" id="MobiDB-lite"/>
    </source>
</evidence>
<dbReference type="SMART" id="SM00409">
    <property type="entry name" value="IG"/>
    <property type="match status" value="1"/>
</dbReference>
<keyword evidence="7" id="KW-0393">Immunoglobulin domain</keyword>
<dbReference type="RefSeq" id="XP_008568437.1">
    <property type="nucleotide sequence ID" value="XM_008570215.1"/>
</dbReference>
<reference evidence="14" key="1">
    <citation type="submission" date="2025-08" db="UniProtKB">
        <authorList>
            <consortium name="RefSeq"/>
        </authorList>
    </citation>
    <scope>IDENTIFICATION</scope>
</reference>
<dbReference type="Pfam" id="PF02816">
    <property type="entry name" value="Alpha_kinase"/>
    <property type="match status" value="1"/>
</dbReference>
<dbReference type="CDD" id="cd16974">
    <property type="entry name" value="Alpha_kinase_ALPK2"/>
    <property type="match status" value="1"/>
</dbReference>
<feature type="compositionally biased region" description="Polar residues" evidence="10">
    <location>
        <begin position="588"/>
        <end position="597"/>
    </location>
</feature>
<proteinExistence type="inferred from homology"/>
<dbReference type="PROSITE" id="PS51158">
    <property type="entry name" value="ALPHA_KINASE"/>
    <property type="match status" value="1"/>
</dbReference>
<dbReference type="Pfam" id="PF07679">
    <property type="entry name" value="I-set"/>
    <property type="match status" value="1"/>
</dbReference>
<feature type="region of interest" description="Disordered" evidence="10">
    <location>
        <begin position="757"/>
        <end position="816"/>
    </location>
</feature>
<evidence type="ECO:0000256" key="1">
    <source>
        <dbReference type="ARBA" id="ARBA00008651"/>
    </source>
</evidence>
<keyword evidence="3" id="KW-0723">Serine/threonine-protein kinase</keyword>
<sequence length="1343" mass="147806">VQIQEMVRERTCLSQMPAFSEPAGEESSFIGTTTNSFPNSGGTHEEHASLARYLEVESCTQDPQHEKRQDREHNTPSHWWEDLEHELSIPEAKCGILSPGGLFAHLPQDASAGHRDPEALSVASTEHTDPALTLQNVCDGPRGREVACVMECFEAGDQGACCDATGPRVAAPVDKYLPQEICSTDFALAGGQSRAKYLAVSIAENNHADGAEESSPQAPEENIVQFPSNVQLGHILSGPTTKPTEDPLCMASSVPRAHGHVPQLPEGESFCSDSPLQIDSQTGDESQTRDRAVNRSLKEHFQEKRSETKQRIQQRSLSHQGSLSADDSQESVPTTSPAQEEMNWVPLEHSPANSREERGQSSGLGMSVSMVDEDSQGLSNVSSLSSVLLEESKENGLGHQEAGNKLKIVTLEAPVSEIWPPRELTHSECKELEAGPIVPDRVWAVPDVLKADTAVPELDASGGATLAHSPQHESDSALANNREIHEGEELGRRAHWSSLSSRYLSQPRFLESSVDPIDEKALCVADPLPEASKTGRKEDVNNVSRGQGENQLEVDHPGFFKQFLTCPKILESSVDPIDETSLIECTRAGQQVPSERTQGVIGEGSKLNDGNLGRRVEVQPAVLQVPEETIPSENRINRNQEDSERGAAKQSQHGEAEVDAHPAIWQVPCADGGRERTPGGCGINRTREGTGRSLAEQSKKDKAEFTFPTSPLPSCLAMTTPASVVVDTHNSTGWIHDISENDLVEPLHRQDVFSDSKERGTMENECGKHLTSSSDLTRLPSTSSLKRNSTRISISHEVEEPKTEEPEIGEAKLPSSSVSPTMTLAFISGECESEKAPRLLQDLCQKGTLGCVKKPREKDRLSHLAAQMGKLPEAQPAVTGSEEVKKKQETSGSGHLTEGVKKKILSRVAALRLRLEEKENVRENSSFLKKIPKLETSLSCPDEKKDSKKSPCKREGKAPVLLKKIQAEMFPDHSGNVKLSCQFAEIHEDSTIWWTKDSKSIAQVQRSAGDNSTVSFAIAQASQKDQGHYYCCIKNSYGKVTAEFNLTAEVLKQLSSHQDVRGCEEIEFSQLIFKEDFLNDRYFGDRLRGQIATEELHFGEGVHRKAFRSKVMRGLMPVFQPGHACVLKVHNAIAHGTRNNDELIQRNYKLAAQECYVQNTARYYAKIYAAEAQPLEGFGEVPEIIPIFLIHRPENNIPYATVEEELIGEFVKYSIRDGKEINFLRRESEAGQKCCTFQHWVYQKTSGCLLVTDMQGVGMKLTDVGIATLGKGYKGFKGNCSMTFIDQFKTLHQCNKYCKMLGLKSLQNNNQKQKKPGTGKSKVQTNSTTVRKTDSGTPAEKRT</sequence>
<dbReference type="SMART" id="SM00811">
    <property type="entry name" value="Alpha_kinase"/>
    <property type="match status" value="1"/>
</dbReference>
<dbReference type="CDD" id="cd00096">
    <property type="entry name" value="Ig"/>
    <property type="match status" value="1"/>
</dbReference>
<evidence type="ECO:0000256" key="5">
    <source>
        <dbReference type="ARBA" id="ARBA00022777"/>
    </source>
</evidence>
<keyword evidence="5 14" id="KW-0418">Kinase</keyword>
<feature type="domain" description="Ig-like" evidence="11">
    <location>
        <begin position="959"/>
        <end position="1047"/>
    </location>
</feature>
<keyword evidence="6" id="KW-1015">Disulfide bond</keyword>
<feature type="domain" description="Alpha-type protein kinase" evidence="12">
    <location>
        <begin position="1074"/>
        <end position="1306"/>
    </location>
</feature>
<dbReference type="GeneID" id="103588519"/>
<evidence type="ECO:0000256" key="4">
    <source>
        <dbReference type="ARBA" id="ARBA00022679"/>
    </source>
</evidence>
<dbReference type="InterPro" id="IPR011009">
    <property type="entry name" value="Kinase-like_dom_sf"/>
</dbReference>
<dbReference type="InterPro" id="IPR007110">
    <property type="entry name" value="Ig-like_dom"/>
</dbReference>
<accession>A0ABM0QJ96</accession>
<feature type="compositionally biased region" description="Polar residues" evidence="10">
    <location>
        <begin position="29"/>
        <end position="42"/>
    </location>
</feature>
<dbReference type="Gene3D" id="2.60.40.10">
    <property type="entry name" value="Immunoglobulins"/>
    <property type="match status" value="1"/>
</dbReference>
<dbReference type="PROSITE" id="PS50835">
    <property type="entry name" value="IG_LIKE"/>
    <property type="match status" value="1"/>
</dbReference>
<dbReference type="InterPro" id="IPR036179">
    <property type="entry name" value="Ig-like_dom_sf"/>
</dbReference>
<dbReference type="GO" id="GO:0016301">
    <property type="term" value="F:kinase activity"/>
    <property type="evidence" value="ECO:0007669"/>
    <property type="project" value="UniProtKB-KW"/>
</dbReference>
<feature type="non-terminal residue" evidence="14">
    <location>
        <position position="1"/>
    </location>
</feature>
<feature type="compositionally biased region" description="Polar residues" evidence="10">
    <location>
        <begin position="770"/>
        <end position="793"/>
    </location>
</feature>
<dbReference type="InterPro" id="IPR003599">
    <property type="entry name" value="Ig_sub"/>
</dbReference>
<feature type="compositionally biased region" description="Polar residues" evidence="10">
    <location>
        <begin position="1321"/>
        <end position="1330"/>
    </location>
</feature>
<feature type="compositionally biased region" description="Basic and acidic residues" evidence="10">
    <location>
        <begin position="635"/>
        <end position="660"/>
    </location>
</feature>
<name>A0ABM0QJ96_GALVR</name>
<evidence type="ECO:0000259" key="12">
    <source>
        <dbReference type="PROSITE" id="PS51158"/>
    </source>
</evidence>
<dbReference type="SUPFAM" id="SSF48726">
    <property type="entry name" value="Immunoglobulin"/>
    <property type="match status" value="1"/>
</dbReference>
<evidence type="ECO:0000256" key="6">
    <source>
        <dbReference type="ARBA" id="ARBA00023157"/>
    </source>
</evidence>
<feature type="compositionally biased region" description="Basic and acidic residues" evidence="10">
    <location>
        <begin position="794"/>
        <end position="805"/>
    </location>
</feature>
<evidence type="ECO:0000313" key="13">
    <source>
        <dbReference type="Proteomes" id="UP000694923"/>
    </source>
</evidence>
<gene>
    <name evidence="14" type="primary">ALPK2</name>
</gene>
<evidence type="ECO:0000256" key="9">
    <source>
        <dbReference type="ARBA" id="ARBA00048679"/>
    </source>
</evidence>
<feature type="compositionally biased region" description="Basic and acidic residues" evidence="10">
    <location>
        <begin position="286"/>
        <end position="310"/>
    </location>
</feature>
<comment type="similarity">
    <text evidence="1">Belongs to the protein kinase superfamily. Alpha-type protein kinase family. ALPK subfamily.</text>
</comment>
<evidence type="ECO:0000256" key="8">
    <source>
        <dbReference type="ARBA" id="ARBA00047899"/>
    </source>
</evidence>
<feature type="compositionally biased region" description="Basic and acidic residues" evidence="10">
    <location>
        <begin position="757"/>
        <end position="768"/>
    </location>
</feature>
<dbReference type="Proteomes" id="UP000694923">
    <property type="component" value="Unplaced"/>
</dbReference>
<dbReference type="Gene3D" id="3.20.200.10">
    <property type="entry name" value="MHCK/EF2 kinase"/>
    <property type="match status" value="1"/>
</dbReference>
<evidence type="ECO:0000256" key="7">
    <source>
        <dbReference type="ARBA" id="ARBA00023319"/>
    </source>
</evidence>
<feature type="compositionally biased region" description="Polar residues" evidence="10">
    <location>
        <begin position="271"/>
        <end position="285"/>
    </location>
</feature>
<feature type="region of interest" description="Disordered" evidence="10">
    <location>
        <begin position="588"/>
        <end position="608"/>
    </location>
</feature>
<dbReference type="InterPro" id="IPR013098">
    <property type="entry name" value="Ig_I-set"/>
</dbReference>
<feature type="region of interest" description="Disordered" evidence="10">
    <location>
        <begin position="1309"/>
        <end position="1343"/>
    </location>
</feature>
<protein>
    <recommendedName>
        <fullName evidence="2">non-specific serine/threonine protein kinase</fullName>
        <ecNumber evidence="2">2.7.11.1</ecNumber>
    </recommendedName>
</protein>
<feature type="region of interest" description="Disordered" evidence="10">
    <location>
        <begin position="17"/>
        <end position="47"/>
    </location>
</feature>
<dbReference type="EC" id="2.7.11.1" evidence="2"/>
<feature type="region of interest" description="Disordered" evidence="10">
    <location>
        <begin position="869"/>
        <end position="898"/>
    </location>
</feature>
<dbReference type="SUPFAM" id="SSF56112">
    <property type="entry name" value="Protein kinase-like (PK-like)"/>
    <property type="match status" value="1"/>
</dbReference>
<dbReference type="InterPro" id="IPR004166">
    <property type="entry name" value="a-kinase_dom"/>
</dbReference>
<dbReference type="PANTHER" id="PTHR47091:SF2">
    <property type="entry name" value="ALPHA-PROTEIN KINASE 2"/>
    <property type="match status" value="1"/>
</dbReference>
<keyword evidence="13" id="KW-1185">Reference proteome</keyword>
<organism evidence="13 14">
    <name type="scientific">Galeopterus variegatus</name>
    <name type="common">Malayan flying lemur</name>
    <name type="synonym">Cynocephalus variegatus</name>
    <dbReference type="NCBI Taxonomy" id="482537"/>
    <lineage>
        <taxon>Eukaryota</taxon>
        <taxon>Metazoa</taxon>
        <taxon>Chordata</taxon>
        <taxon>Craniata</taxon>
        <taxon>Vertebrata</taxon>
        <taxon>Euteleostomi</taxon>
        <taxon>Mammalia</taxon>
        <taxon>Eutheria</taxon>
        <taxon>Euarchontoglires</taxon>
        <taxon>Dermoptera</taxon>
        <taxon>Cynocephalidae</taxon>
        <taxon>Galeopterus</taxon>
    </lineage>
</organism>
<evidence type="ECO:0000313" key="14">
    <source>
        <dbReference type="RefSeq" id="XP_008568437.1"/>
    </source>
</evidence>
<evidence type="ECO:0000259" key="11">
    <source>
        <dbReference type="PROSITE" id="PS50835"/>
    </source>
</evidence>
<feature type="region of interest" description="Disordered" evidence="10">
    <location>
        <begin position="626"/>
        <end position="706"/>
    </location>
</feature>
<comment type="catalytic activity">
    <reaction evidence="9">
        <text>L-seryl-[protein] + ATP = O-phospho-L-seryl-[protein] + ADP + H(+)</text>
        <dbReference type="Rhea" id="RHEA:17989"/>
        <dbReference type="Rhea" id="RHEA-COMP:9863"/>
        <dbReference type="Rhea" id="RHEA-COMP:11604"/>
        <dbReference type="ChEBI" id="CHEBI:15378"/>
        <dbReference type="ChEBI" id="CHEBI:29999"/>
        <dbReference type="ChEBI" id="CHEBI:30616"/>
        <dbReference type="ChEBI" id="CHEBI:83421"/>
        <dbReference type="ChEBI" id="CHEBI:456216"/>
        <dbReference type="EC" id="2.7.11.1"/>
    </reaction>
</comment>
<feature type="region of interest" description="Disordered" evidence="10">
    <location>
        <begin position="233"/>
        <end position="367"/>
    </location>
</feature>
<keyword evidence="4" id="KW-0808">Transferase</keyword>
<comment type="catalytic activity">
    <reaction evidence="8">
        <text>L-threonyl-[protein] + ATP = O-phospho-L-threonyl-[protein] + ADP + H(+)</text>
        <dbReference type="Rhea" id="RHEA:46608"/>
        <dbReference type="Rhea" id="RHEA-COMP:11060"/>
        <dbReference type="Rhea" id="RHEA-COMP:11605"/>
        <dbReference type="ChEBI" id="CHEBI:15378"/>
        <dbReference type="ChEBI" id="CHEBI:30013"/>
        <dbReference type="ChEBI" id="CHEBI:30616"/>
        <dbReference type="ChEBI" id="CHEBI:61977"/>
        <dbReference type="ChEBI" id="CHEBI:456216"/>
        <dbReference type="EC" id="2.7.11.1"/>
    </reaction>
</comment>
<evidence type="ECO:0000256" key="3">
    <source>
        <dbReference type="ARBA" id="ARBA00022527"/>
    </source>
</evidence>
<dbReference type="PANTHER" id="PTHR47091">
    <property type="entry name" value="ALPHA-PROTEIN KINASE 2-RELATED"/>
    <property type="match status" value="1"/>
</dbReference>
<evidence type="ECO:0000256" key="2">
    <source>
        <dbReference type="ARBA" id="ARBA00012513"/>
    </source>
</evidence>